<dbReference type="Proteomes" id="UP001501752">
    <property type="component" value="Unassembled WGS sequence"/>
</dbReference>
<organism evidence="2 3">
    <name type="scientific">Kitasatospora terrestris</name>
    <dbReference type="NCBI Taxonomy" id="258051"/>
    <lineage>
        <taxon>Bacteria</taxon>
        <taxon>Bacillati</taxon>
        <taxon>Actinomycetota</taxon>
        <taxon>Actinomycetes</taxon>
        <taxon>Kitasatosporales</taxon>
        <taxon>Streptomycetaceae</taxon>
        <taxon>Kitasatospora</taxon>
    </lineage>
</organism>
<name>A0ABP9EH57_9ACTN</name>
<comment type="caution">
    <text evidence="2">The sequence shown here is derived from an EMBL/GenBank/DDBJ whole genome shotgun (WGS) entry which is preliminary data.</text>
</comment>
<dbReference type="EMBL" id="BAABIS010000001">
    <property type="protein sequence ID" value="GAA4872379.1"/>
    <property type="molecule type" value="Genomic_DNA"/>
</dbReference>
<gene>
    <name evidence="2" type="ORF">GCM10023235_59260</name>
</gene>
<feature type="region of interest" description="Disordered" evidence="1">
    <location>
        <begin position="390"/>
        <end position="456"/>
    </location>
</feature>
<evidence type="ECO:0000313" key="2">
    <source>
        <dbReference type="EMBL" id="GAA4872379.1"/>
    </source>
</evidence>
<reference evidence="3" key="1">
    <citation type="journal article" date="2019" name="Int. J. Syst. Evol. Microbiol.">
        <title>The Global Catalogue of Microorganisms (GCM) 10K type strain sequencing project: providing services to taxonomists for standard genome sequencing and annotation.</title>
        <authorList>
            <consortium name="The Broad Institute Genomics Platform"/>
            <consortium name="The Broad Institute Genome Sequencing Center for Infectious Disease"/>
            <person name="Wu L."/>
            <person name="Ma J."/>
        </authorList>
    </citation>
    <scope>NUCLEOTIDE SEQUENCE [LARGE SCALE GENOMIC DNA]</scope>
    <source>
        <strain evidence="3">JCM 13006</strain>
    </source>
</reference>
<proteinExistence type="predicted"/>
<feature type="region of interest" description="Disordered" evidence="1">
    <location>
        <begin position="258"/>
        <end position="277"/>
    </location>
</feature>
<evidence type="ECO:0000256" key="1">
    <source>
        <dbReference type="SAM" id="MobiDB-lite"/>
    </source>
</evidence>
<evidence type="ECO:0000313" key="3">
    <source>
        <dbReference type="Proteomes" id="UP001501752"/>
    </source>
</evidence>
<feature type="compositionally biased region" description="Polar residues" evidence="1">
    <location>
        <begin position="435"/>
        <end position="445"/>
    </location>
</feature>
<keyword evidence="3" id="KW-1185">Reference proteome</keyword>
<feature type="compositionally biased region" description="Pro residues" evidence="1">
    <location>
        <begin position="409"/>
        <end position="425"/>
    </location>
</feature>
<protein>
    <submittedName>
        <fullName evidence="2">Uncharacterized protein</fullName>
    </submittedName>
</protein>
<accession>A0ABP9EH57</accession>
<sequence length="456" mass="45611">MLAGALEGRVEAVYGLRNLAVADRRGLLSQTIWEQLLDISPQGNGERLLLPGLTDPAQAPGLAYTWEPLVEALHALEPLGYDVILDLGRNGAAGPGAVLARRADAVAVVVRSTLRGLSSARPRIAALRDDLETNGTGADALGLLVIGEGPYPVGDVAREFAVPALGVLPHAPRTARLLSDGGDTGDRRFIRSELMRTARTAADRMQELVAIRRRRLAPAQVTQAAPPQYDAAPAGGPAGGPVAGWAGATGPVVAAPGSGYERPAPGPVGGRGPVPGSGYERPAGGGVPQGGYATQAAQVTQVAPPPYDAAPAGGPVGGLGPVAGWTGAAASAGGYERPVASGPTGAGTPVGGLGPVAGSGYEQPVGGGAVQGGYSGGGYVQAGYGPAPQAVLPQPPGGDGQPLSYAPHIAPPAVPQPPAPAPFPVPQADRPSQALVPSSQESQEPQDGWGEVLRAR</sequence>